<dbReference type="AlphaFoldDB" id="A0A1M7RRN9"/>
<feature type="transmembrane region" description="Helical" evidence="1">
    <location>
        <begin position="19"/>
        <end position="39"/>
    </location>
</feature>
<dbReference type="Proteomes" id="UP000184428">
    <property type="component" value="Unassembled WGS sequence"/>
</dbReference>
<gene>
    <name evidence="2" type="ORF">SAMN05660350_00025</name>
</gene>
<keyword evidence="1" id="KW-1133">Transmembrane helix</keyword>
<proteinExistence type="predicted"/>
<organism evidence="2 3">
    <name type="scientific">Geodermatophilus obscurus</name>
    <dbReference type="NCBI Taxonomy" id="1861"/>
    <lineage>
        <taxon>Bacteria</taxon>
        <taxon>Bacillati</taxon>
        <taxon>Actinomycetota</taxon>
        <taxon>Actinomycetes</taxon>
        <taxon>Geodermatophilales</taxon>
        <taxon>Geodermatophilaceae</taxon>
        <taxon>Geodermatophilus</taxon>
    </lineage>
</organism>
<evidence type="ECO:0000256" key="1">
    <source>
        <dbReference type="SAM" id="Phobius"/>
    </source>
</evidence>
<name>A0A1M7RRN9_9ACTN</name>
<evidence type="ECO:0000313" key="2">
    <source>
        <dbReference type="EMBL" id="SHN48909.1"/>
    </source>
</evidence>
<sequence length="42" mass="4421">MAAVRTCLPVDAGGLFTSIVQIVLVPVPVPVPVPVLVLVRER</sequence>
<accession>A0A1M7RRN9</accession>
<keyword evidence="1" id="KW-0812">Transmembrane</keyword>
<protein>
    <submittedName>
        <fullName evidence="2">Uncharacterized protein</fullName>
    </submittedName>
</protein>
<keyword evidence="1" id="KW-0472">Membrane</keyword>
<evidence type="ECO:0000313" key="3">
    <source>
        <dbReference type="Proteomes" id="UP000184428"/>
    </source>
</evidence>
<reference evidence="2 3" key="1">
    <citation type="submission" date="2016-12" db="EMBL/GenBank/DDBJ databases">
        <authorList>
            <person name="Song W.-J."/>
            <person name="Kurnit D.M."/>
        </authorList>
    </citation>
    <scope>NUCLEOTIDE SEQUENCE [LARGE SCALE GENOMIC DNA]</scope>
    <source>
        <strain evidence="2 3">DSM 43162</strain>
    </source>
</reference>
<dbReference type="RefSeq" id="WP_280173833.1">
    <property type="nucleotide sequence ID" value="NZ_FRDM01000001.1"/>
</dbReference>
<dbReference type="EMBL" id="FRDM01000001">
    <property type="protein sequence ID" value="SHN48909.1"/>
    <property type="molecule type" value="Genomic_DNA"/>
</dbReference>